<evidence type="ECO:0000256" key="1">
    <source>
        <dbReference type="ARBA" id="ARBA00004496"/>
    </source>
</evidence>
<dbReference type="InterPro" id="IPR046886">
    <property type="entry name" value="RsmE_MTase_dom"/>
</dbReference>
<keyword evidence="6 12" id="KW-0698">rRNA processing</keyword>
<comment type="function">
    <text evidence="10 12">Specifically methylates the N3 position of the uracil ring of uridine 1498 (m3U1498) in 16S rRNA. Acts on the fully assembled 30S ribosomal subunit.</text>
</comment>
<sequence length="255" mass="28398">MVSQDNQMTGKIRLYISEDLSEGRNCSLIKGQHHYLRNVMRCQSGEPILVFNGRDGEWLAEISQIDKKVAEIQVRSQTRPQSFTSDIHVLFAPVKKARLNYMVQKATEMGASSLVPVMTQYTQKTRLNYERLKANMVEAAEQCNLLNVPELCEAINFEQALEKLDDATPARSLIFCDESAGPVLTKDSRDALEAIKNKPVAVLIGPEGGFSPAERKKLYARPDTLTISLGPRILRADTALVAALSLCQMTIGDWV</sequence>
<dbReference type="PANTHER" id="PTHR30027:SF3">
    <property type="entry name" value="16S RRNA (URACIL(1498)-N(3))-METHYLTRANSFERASE"/>
    <property type="match status" value="1"/>
</dbReference>
<dbReference type="InterPro" id="IPR029026">
    <property type="entry name" value="tRNA_m1G_MTases_N"/>
</dbReference>
<evidence type="ECO:0000256" key="4">
    <source>
        <dbReference type="ARBA" id="ARBA00013673"/>
    </source>
</evidence>
<organism evidence="15 16">
    <name type="scientific">Candidatus Micropelagius thuwalensis</name>
    <dbReference type="NCBI Taxonomy" id="1397666"/>
    <lineage>
        <taxon>Bacteria</taxon>
        <taxon>Pseudomonadati</taxon>
        <taxon>Pseudomonadota</taxon>
        <taxon>Alphaproteobacteria</taxon>
        <taxon>PS1 clade</taxon>
        <taxon>Candidatus Micropelagius</taxon>
    </lineage>
</organism>
<name>U2XMK8_9PROT</name>
<comment type="catalytic activity">
    <reaction evidence="11 12">
        <text>uridine(1498) in 16S rRNA + S-adenosyl-L-methionine = N(3)-methyluridine(1498) in 16S rRNA + S-adenosyl-L-homocysteine + H(+)</text>
        <dbReference type="Rhea" id="RHEA:42920"/>
        <dbReference type="Rhea" id="RHEA-COMP:10283"/>
        <dbReference type="Rhea" id="RHEA-COMP:10284"/>
        <dbReference type="ChEBI" id="CHEBI:15378"/>
        <dbReference type="ChEBI" id="CHEBI:57856"/>
        <dbReference type="ChEBI" id="CHEBI:59789"/>
        <dbReference type="ChEBI" id="CHEBI:65315"/>
        <dbReference type="ChEBI" id="CHEBI:74502"/>
        <dbReference type="EC" id="2.1.1.193"/>
    </reaction>
</comment>
<dbReference type="GO" id="GO:0005737">
    <property type="term" value="C:cytoplasm"/>
    <property type="evidence" value="ECO:0007669"/>
    <property type="project" value="UniProtKB-SubCell"/>
</dbReference>
<evidence type="ECO:0000259" key="14">
    <source>
        <dbReference type="Pfam" id="PF20260"/>
    </source>
</evidence>
<evidence type="ECO:0000256" key="12">
    <source>
        <dbReference type="PIRNR" id="PIRNR015601"/>
    </source>
</evidence>
<evidence type="ECO:0000256" key="3">
    <source>
        <dbReference type="ARBA" id="ARBA00012328"/>
    </source>
</evidence>
<dbReference type="SUPFAM" id="SSF88697">
    <property type="entry name" value="PUA domain-like"/>
    <property type="match status" value="1"/>
</dbReference>
<gene>
    <name evidence="15" type="primary">sucB</name>
    <name evidence="15" type="ORF">RS24_01345</name>
</gene>
<evidence type="ECO:0000313" key="15">
    <source>
        <dbReference type="EMBL" id="ERL46347.1"/>
    </source>
</evidence>
<evidence type="ECO:0000256" key="2">
    <source>
        <dbReference type="ARBA" id="ARBA00005528"/>
    </source>
</evidence>
<keyword evidence="9 12" id="KW-0949">S-adenosyl-L-methionine</keyword>
<dbReference type="STRING" id="1397666.RS24_01345"/>
<keyword evidence="16" id="KW-1185">Reference proteome</keyword>
<dbReference type="NCBIfam" id="NF008696">
    <property type="entry name" value="PRK11713.3-5"/>
    <property type="match status" value="1"/>
</dbReference>
<dbReference type="Proteomes" id="UP000016762">
    <property type="component" value="Unassembled WGS sequence"/>
</dbReference>
<dbReference type="GO" id="GO:0016746">
    <property type="term" value="F:acyltransferase activity"/>
    <property type="evidence" value="ECO:0007669"/>
    <property type="project" value="UniProtKB-KW"/>
</dbReference>
<keyword evidence="8 12" id="KW-0808">Transferase</keyword>
<feature type="domain" description="Ribosomal RNA small subunit methyltransferase E methyltransferase" evidence="13">
    <location>
        <begin position="85"/>
        <end position="248"/>
    </location>
</feature>
<dbReference type="InterPro" id="IPR006700">
    <property type="entry name" value="RsmE"/>
</dbReference>
<comment type="caution">
    <text evidence="15">The sequence shown here is derived from an EMBL/GenBank/DDBJ whole genome shotgun (WGS) entry which is preliminary data.</text>
</comment>
<comment type="similarity">
    <text evidence="2 12">Belongs to the RNA methyltransferase RsmE family.</text>
</comment>
<dbReference type="Gene3D" id="3.40.1280.10">
    <property type="match status" value="1"/>
</dbReference>
<dbReference type="eggNOG" id="COG1385">
    <property type="taxonomic scope" value="Bacteria"/>
</dbReference>
<dbReference type="EMBL" id="AWXE01000004">
    <property type="protein sequence ID" value="ERL46347.1"/>
    <property type="molecule type" value="Genomic_DNA"/>
</dbReference>
<reference evidence="15 16" key="1">
    <citation type="journal article" date="2014" name="FEMS Microbiol. Ecol.">
        <title>Genomic differentiation among two strains of the PS1 clade isolated from geographically separated marine habitats.</title>
        <authorList>
            <person name="Jimenez-Infante F."/>
            <person name="Ngugi D.K."/>
            <person name="Alam I."/>
            <person name="Rashid M."/>
            <person name="Baalawi W."/>
            <person name="Kamau A.A."/>
            <person name="Bajic V.B."/>
            <person name="Stingl U."/>
        </authorList>
    </citation>
    <scope>NUCLEOTIDE SEQUENCE [LARGE SCALE GENOMIC DNA]</scope>
    <source>
        <strain evidence="15 16">RS24</strain>
    </source>
</reference>
<evidence type="ECO:0000256" key="7">
    <source>
        <dbReference type="ARBA" id="ARBA00022603"/>
    </source>
</evidence>
<dbReference type="PIRSF" id="PIRSF015601">
    <property type="entry name" value="MTase_slr0722"/>
    <property type="match status" value="1"/>
</dbReference>
<keyword evidence="7 12" id="KW-0489">Methyltransferase</keyword>
<evidence type="ECO:0000256" key="8">
    <source>
        <dbReference type="ARBA" id="ARBA00022679"/>
    </source>
</evidence>
<evidence type="ECO:0000256" key="11">
    <source>
        <dbReference type="ARBA" id="ARBA00047944"/>
    </source>
</evidence>
<evidence type="ECO:0000256" key="9">
    <source>
        <dbReference type="ARBA" id="ARBA00022691"/>
    </source>
</evidence>
<dbReference type="PANTHER" id="PTHR30027">
    <property type="entry name" value="RIBOSOMAL RNA SMALL SUBUNIT METHYLTRANSFERASE E"/>
    <property type="match status" value="1"/>
</dbReference>
<dbReference type="SUPFAM" id="SSF75217">
    <property type="entry name" value="alpha/beta knot"/>
    <property type="match status" value="1"/>
</dbReference>
<dbReference type="Gene3D" id="2.40.240.20">
    <property type="entry name" value="Hypothetical PUA domain-like, domain 1"/>
    <property type="match status" value="1"/>
</dbReference>
<evidence type="ECO:0000256" key="5">
    <source>
        <dbReference type="ARBA" id="ARBA00022490"/>
    </source>
</evidence>
<dbReference type="GO" id="GO:0070042">
    <property type="term" value="F:rRNA (uridine-N3-)-methyltransferase activity"/>
    <property type="evidence" value="ECO:0007669"/>
    <property type="project" value="TreeGrafter"/>
</dbReference>
<dbReference type="InterPro" id="IPR046887">
    <property type="entry name" value="RsmE_PUA-like"/>
</dbReference>
<dbReference type="InterPro" id="IPR029028">
    <property type="entry name" value="Alpha/beta_knot_MTases"/>
</dbReference>
<dbReference type="EC" id="2.1.1.193" evidence="3 12"/>
<dbReference type="InterPro" id="IPR015947">
    <property type="entry name" value="PUA-like_sf"/>
</dbReference>
<dbReference type="NCBIfam" id="TIGR00046">
    <property type="entry name" value="RsmE family RNA methyltransferase"/>
    <property type="match status" value="1"/>
</dbReference>
<protein>
    <recommendedName>
        <fullName evidence="4 12">Ribosomal RNA small subunit methyltransferase E</fullName>
        <ecNumber evidence="3 12">2.1.1.193</ecNumber>
    </recommendedName>
</protein>
<evidence type="ECO:0000259" key="13">
    <source>
        <dbReference type="Pfam" id="PF04452"/>
    </source>
</evidence>
<dbReference type="RefSeq" id="WP_021777325.1">
    <property type="nucleotide sequence ID" value="NZ_AWXE01000004.1"/>
</dbReference>
<dbReference type="Pfam" id="PF20260">
    <property type="entry name" value="PUA_4"/>
    <property type="match status" value="1"/>
</dbReference>
<evidence type="ECO:0000256" key="10">
    <source>
        <dbReference type="ARBA" id="ARBA00025699"/>
    </source>
</evidence>
<dbReference type="GO" id="GO:0070475">
    <property type="term" value="P:rRNA base methylation"/>
    <property type="evidence" value="ECO:0007669"/>
    <property type="project" value="TreeGrafter"/>
</dbReference>
<evidence type="ECO:0000256" key="6">
    <source>
        <dbReference type="ARBA" id="ARBA00022552"/>
    </source>
</evidence>
<feature type="domain" description="Ribosomal RNA small subunit methyltransferase E PUA-like" evidence="14">
    <location>
        <begin position="34"/>
        <end position="73"/>
    </location>
</feature>
<comment type="subcellular location">
    <subcellularLocation>
        <location evidence="1 12">Cytoplasm</location>
    </subcellularLocation>
</comment>
<keyword evidence="15" id="KW-0012">Acyltransferase</keyword>
<dbReference type="CDD" id="cd18084">
    <property type="entry name" value="RsmE-like"/>
    <property type="match status" value="1"/>
</dbReference>
<keyword evidence="5 12" id="KW-0963">Cytoplasm</keyword>
<accession>U2XMK8</accession>
<proteinExistence type="inferred from homology"/>
<dbReference type="AlphaFoldDB" id="U2XMK8"/>
<dbReference type="PATRIC" id="fig|1397666.3.peg.1233"/>
<evidence type="ECO:0000313" key="16">
    <source>
        <dbReference type="Proteomes" id="UP000016762"/>
    </source>
</evidence>
<dbReference type="Pfam" id="PF04452">
    <property type="entry name" value="Methyltrans_RNA"/>
    <property type="match status" value="1"/>
</dbReference>